<evidence type="ECO:0000256" key="2">
    <source>
        <dbReference type="ARBA" id="ARBA00022475"/>
    </source>
</evidence>
<feature type="transmembrane region" description="Helical" evidence="7">
    <location>
        <begin position="20"/>
        <end position="40"/>
    </location>
</feature>
<evidence type="ECO:0000256" key="7">
    <source>
        <dbReference type="SAM" id="Phobius"/>
    </source>
</evidence>
<reference evidence="8 9" key="1">
    <citation type="submission" date="2021-03" db="EMBL/GenBank/DDBJ databases">
        <title>Genomic Encyclopedia of Type Strains, Phase IV (KMG-IV): sequencing the most valuable type-strain genomes for metagenomic binning, comparative biology and taxonomic classification.</title>
        <authorList>
            <person name="Goeker M."/>
        </authorList>
    </citation>
    <scope>NUCLEOTIDE SEQUENCE [LARGE SCALE GENOMIC DNA]</scope>
    <source>
        <strain evidence="8 9">DSM 6139</strain>
    </source>
</reference>
<evidence type="ECO:0000256" key="6">
    <source>
        <dbReference type="ARBA" id="ARBA00023136"/>
    </source>
</evidence>
<keyword evidence="4 7" id="KW-0812">Transmembrane</keyword>
<comment type="similarity">
    <text evidence="1">Belongs to the Lgt family.</text>
</comment>
<gene>
    <name evidence="8" type="ORF">J2Z34_002768</name>
</gene>
<keyword evidence="2" id="KW-1003">Cell membrane</keyword>
<keyword evidence="5 7" id="KW-1133">Transmembrane helix</keyword>
<dbReference type="RefSeq" id="WP_209460436.1">
    <property type="nucleotide sequence ID" value="NZ_JAGGKC010000026.1"/>
</dbReference>
<feature type="transmembrane region" description="Helical" evidence="7">
    <location>
        <begin position="208"/>
        <end position="227"/>
    </location>
</feature>
<keyword evidence="9" id="KW-1185">Reference proteome</keyword>
<comment type="caution">
    <text evidence="8">The sequence shown here is derived from an EMBL/GenBank/DDBJ whole genome shotgun (WGS) entry which is preliminary data.</text>
</comment>
<dbReference type="GO" id="GO:0016740">
    <property type="term" value="F:transferase activity"/>
    <property type="evidence" value="ECO:0007669"/>
    <property type="project" value="UniProtKB-KW"/>
</dbReference>
<dbReference type="EC" id="2.-.-.-" evidence="8"/>
<evidence type="ECO:0000256" key="5">
    <source>
        <dbReference type="ARBA" id="ARBA00022989"/>
    </source>
</evidence>
<dbReference type="EMBL" id="JAGGKC010000026">
    <property type="protein sequence ID" value="MBP1920257.1"/>
    <property type="molecule type" value="Genomic_DNA"/>
</dbReference>
<sequence>MLDSHFRPDNFGILPNIYGFSSYALFVGLGITLGLSYYLLDARTRNVKGEGVIEIVSSGLIFGLIGSKIPLILEGGDLESILFGKSIVGGLVGGMLGVMLVKRILGIKLRMGNIIAPAVALGMAVGRIGCFLNGCCYGVECAFGFDFGDGLTRFPAQLAESGFHFIAFIILHKLRGKEMRPGILFKWYVISYFIFRFFIEFARVNERIWVGLTVYQLVSLAGIMFVIGRMMVERRKGVETYGK</sequence>
<evidence type="ECO:0000256" key="1">
    <source>
        <dbReference type="ARBA" id="ARBA00007150"/>
    </source>
</evidence>
<feature type="transmembrane region" description="Helical" evidence="7">
    <location>
        <begin position="183"/>
        <end position="202"/>
    </location>
</feature>
<dbReference type="PANTHER" id="PTHR30589">
    <property type="entry name" value="PROLIPOPROTEIN DIACYLGLYCERYL TRANSFERASE"/>
    <property type="match status" value="1"/>
</dbReference>
<evidence type="ECO:0000256" key="4">
    <source>
        <dbReference type="ARBA" id="ARBA00022692"/>
    </source>
</evidence>
<protein>
    <submittedName>
        <fullName evidence="8">Phosphatidylglycerol:prolipoprotein diacylglycerol transferase</fullName>
        <ecNumber evidence="8">2.-.-.-</ecNumber>
    </submittedName>
</protein>
<dbReference type="PANTHER" id="PTHR30589:SF0">
    <property type="entry name" value="PHOSPHATIDYLGLYCEROL--PROLIPOPROTEIN DIACYLGLYCERYL TRANSFERASE"/>
    <property type="match status" value="1"/>
</dbReference>
<dbReference type="Pfam" id="PF01790">
    <property type="entry name" value="LGT"/>
    <property type="match status" value="1"/>
</dbReference>
<dbReference type="InterPro" id="IPR001640">
    <property type="entry name" value="Lgt"/>
</dbReference>
<feature type="transmembrane region" description="Helical" evidence="7">
    <location>
        <begin position="52"/>
        <end position="69"/>
    </location>
</feature>
<evidence type="ECO:0000313" key="8">
    <source>
        <dbReference type="EMBL" id="MBP1920257.1"/>
    </source>
</evidence>
<keyword evidence="3 8" id="KW-0808">Transferase</keyword>
<proteinExistence type="inferred from homology"/>
<name>A0ABS4G6S8_9CLOT</name>
<keyword evidence="6 7" id="KW-0472">Membrane</keyword>
<dbReference type="Proteomes" id="UP001519271">
    <property type="component" value="Unassembled WGS sequence"/>
</dbReference>
<organism evidence="8 9">
    <name type="scientific">Youngiibacter multivorans</name>
    <dbReference type="NCBI Taxonomy" id="937251"/>
    <lineage>
        <taxon>Bacteria</taxon>
        <taxon>Bacillati</taxon>
        <taxon>Bacillota</taxon>
        <taxon>Clostridia</taxon>
        <taxon>Eubacteriales</taxon>
        <taxon>Clostridiaceae</taxon>
        <taxon>Youngiibacter</taxon>
    </lineage>
</organism>
<evidence type="ECO:0000256" key="3">
    <source>
        <dbReference type="ARBA" id="ARBA00022679"/>
    </source>
</evidence>
<feature type="transmembrane region" description="Helical" evidence="7">
    <location>
        <begin position="81"/>
        <end position="101"/>
    </location>
</feature>
<accession>A0ABS4G6S8</accession>
<evidence type="ECO:0000313" key="9">
    <source>
        <dbReference type="Proteomes" id="UP001519271"/>
    </source>
</evidence>